<dbReference type="Gene3D" id="2.60.120.10">
    <property type="entry name" value="Jelly Rolls"/>
    <property type="match status" value="1"/>
</dbReference>
<evidence type="ECO:0000313" key="2">
    <source>
        <dbReference type="EMBL" id="GAA2606497.1"/>
    </source>
</evidence>
<name>A0ABP6CB63_9ACTN</name>
<keyword evidence="3" id="KW-1185">Reference proteome</keyword>
<feature type="domain" description="Cyclic nucleotide-binding" evidence="1">
    <location>
        <begin position="7"/>
        <end position="76"/>
    </location>
</feature>
<sequence length="156" mass="17577">MQTMTGLLGELMPEQRERLRSLGSEAYFDAGERIFEEGDRADRFWILHTGSATLDMHVPGHRNVVFDHVRHGELLGWSWLFKPYTWTLGSQADSPVRALQFDALSVRVLCEEDTELGLALNHAVAAVIAERLQRSRARLIDMFGPYAPKDIAAGLL</sequence>
<dbReference type="EMBL" id="BAAARJ010000005">
    <property type="protein sequence ID" value="GAA2606497.1"/>
    <property type="molecule type" value="Genomic_DNA"/>
</dbReference>
<dbReference type="InterPro" id="IPR014710">
    <property type="entry name" value="RmlC-like_jellyroll"/>
</dbReference>
<protein>
    <submittedName>
        <fullName evidence="2">Cyclic nucleotide-binding domain-containing protein</fullName>
    </submittedName>
</protein>
<dbReference type="PROSITE" id="PS50042">
    <property type="entry name" value="CNMP_BINDING_3"/>
    <property type="match status" value="1"/>
</dbReference>
<evidence type="ECO:0000313" key="3">
    <source>
        <dbReference type="Proteomes" id="UP001501447"/>
    </source>
</evidence>
<accession>A0ABP6CB63</accession>
<dbReference type="InterPro" id="IPR018490">
    <property type="entry name" value="cNMP-bd_dom_sf"/>
</dbReference>
<dbReference type="Proteomes" id="UP001501447">
    <property type="component" value="Unassembled WGS sequence"/>
</dbReference>
<comment type="caution">
    <text evidence="2">The sequence shown here is derived from an EMBL/GenBank/DDBJ whole genome shotgun (WGS) entry which is preliminary data.</text>
</comment>
<gene>
    <name evidence="2" type="ORF">GCM10009863_19950</name>
</gene>
<organism evidence="2 3">
    <name type="scientific">Streptomyces axinellae</name>
    <dbReference type="NCBI Taxonomy" id="552788"/>
    <lineage>
        <taxon>Bacteria</taxon>
        <taxon>Bacillati</taxon>
        <taxon>Actinomycetota</taxon>
        <taxon>Actinomycetes</taxon>
        <taxon>Kitasatosporales</taxon>
        <taxon>Streptomycetaceae</taxon>
        <taxon>Streptomyces</taxon>
    </lineage>
</organism>
<dbReference type="Pfam" id="PF00027">
    <property type="entry name" value="cNMP_binding"/>
    <property type="match status" value="1"/>
</dbReference>
<reference evidence="3" key="1">
    <citation type="journal article" date="2019" name="Int. J. Syst. Evol. Microbiol.">
        <title>The Global Catalogue of Microorganisms (GCM) 10K type strain sequencing project: providing services to taxonomists for standard genome sequencing and annotation.</title>
        <authorList>
            <consortium name="The Broad Institute Genomics Platform"/>
            <consortium name="The Broad Institute Genome Sequencing Center for Infectious Disease"/>
            <person name="Wu L."/>
            <person name="Ma J."/>
        </authorList>
    </citation>
    <scope>NUCLEOTIDE SEQUENCE [LARGE SCALE GENOMIC DNA]</scope>
    <source>
        <strain evidence="3">JCM 16373</strain>
    </source>
</reference>
<dbReference type="SUPFAM" id="SSF51206">
    <property type="entry name" value="cAMP-binding domain-like"/>
    <property type="match status" value="1"/>
</dbReference>
<dbReference type="SMART" id="SM00100">
    <property type="entry name" value="cNMP"/>
    <property type="match status" value="1"/>
</dbReference>
<dbReference type="RefSeq" id="WP_344564274.1">
    <property type="nucleotide sequence ID" value="NZ_BAAARJ010000005.1"/>
</dbReference>
<evidence type="ECO:0000259" key="1">
    <source>
        <dbReference type="PROSITE" id="PS50042"/>
    </source>
</evidence>
<proteinExistence type="predicted"/>
<dbReference type="CDD" id="cd00038">
    <property type="entry name" value="CAP_ED"/>
    <property type="match status" value="1"/>
</dbReference>
<dbReference type="InterPro" id="IPR000595">
    <property type="entry name" value="cNMP-bd_dom"/>
</dbReference>